<dbReference type="HOGENOM" id="CLU_879648_0_0_5"/>
<comment type="subcellular location">
    <subcellularLocation>
        <location evidence="1">Periplasm</location>
    </subcellularLocation>
</comment>
<dbReference type="PATRIC" id="fig|442562.3.peg.4262"/>
<feature type="domain" description="Solute-binding protein family 5" evidence="6">
    <location>
        <begin position="105"/>
        <end position="307"/>
    </location>
</feature>
<feature type="region of interest" description="Disordered" evidence="5">
    <location>
        <begin position="294"/>
        <end position="316"/>
    </location>
</feature>
<comment type="similarity">
    <text evidence="2">Belongs to the bacterial solute-binding protein 5 family.</text>
</comment>
<dbReference type="STRING" id="442562.Rumeso_04329"/>
<evidence type="ECO:0000256" key="2">
    <source>
        <dbReference type="ARBA" id="ARBA00005695"/>
    </source>
</evidence>
<evidence type="ECO:0000313" key="7">
    <source>
        <dbReference type="EMBL" id="EYD74130.1"/>
    </source>
</evidence>
<protein>
    <submittedName>
        <fullName evidence="7">Dipeptide-binding protein ABC transporter, periplasmic substrate-binding protein component</fullName>
    </submittedName>
</protein>
<comment type="caution">
    <text evidence="7">The sequence shown here is derived from an EMBL/GenBank/DDBJ whole genome shotgun (WGS) entry which is preliminary data.</text>
</comment>
<dbReference type="AlphaFoldDB" id="A0A017HII6"/>
<keyword evidence="3" id="KW-0813">Transport</keyword>
<feature type="compositionally biased region" description="Low complexity" evidence="5">
    <location>
        <begin position="297"/>
        <end position="316"/>
    </location>
</feature>
<evidence type="ECO:0000313" key="8">
    <source>
        <dbReference type="Proteomes" id="UP000019666"/>
    </source>
</evidence>
<proteinExistence type="inferred from homology"/>
<evidence type="ECO:0000256" key="5">
    <source>
        <dbReference type="SAM" id="MobiDB-lite"/>
    </source>
</evidence>
<keyword evidence="4" id="KW-0732">Signal</keyword>
<keyword evidence="8" id="KW-1185">Reference proteome</keyword>
<dbReference type="InterPro" id="IPR000914">
    <property type="entry name" value="SBP_5_dom"/>
</dbReference>
<evidence type="ECO:0000256" key="3">
    <source>
        <dbReference type="ARBA" id="ARBA00022448"/>
    </source>
</evidence>
<name>A0A017HII6_9RHOB</name>
<reference evidence="7 8" key="1">
    <citation type="submission" date="2013-02" db="EMBL/GenBank/DDBJ databases">
        <authorList>
            <person name="Fiebig A."/>
            <person name="Goeker M."/>
            <person name="Klenk H.-P.P."/>
        </authorList>
    </citation>
    <scope>NUCLEOTIDE SEQUENCE [LARGE SCALE GENOMIC DNA]</scope>
    <source>
        <strain evidence="7 8">DSM 19309</strain>
    </source>
</reference>
<dbReference type="PANTHER" id="PTHR30290:SF10">
    <property type="entry name" value="PERIPLASMIC OLIGOPEPTIDE-BINDING PROTEIN-RELATED"/>
    <property type="match status" value="1"/>
</dbReference>
<dbReference type="GO" id="GO:1904680">
    <property type="term" value="F:peptide transmembrane transporter activity"/>
    <property type="evidence" value="ECO:0007669"/>
    <property type="project" value="TreeGrafter"/>
</dbReference>
<dbReference type="Pfam" id="PF00496">
    <property type="entry name" value="SBP_bac_5"/>
    <property type="match status" value="1"/>
</dbReference>
<sequence length="316" mass="35308">MTTSFYWSLEPFQRPIREDHVSKNAIPRGGLTRRGTFRLATGVLSAFAMPGFVKFAYAQDDEQVLRIAHPVFDMDWSPLRGGGDHLRWNSLWWASAMYFDSDNNLHPYVFATWTPSEDSKTWTFTIADNATFSDGSPITAADVKGSWELAAMPATRNQRVDLALSSVAGYQDVLSGSTAEMTGLVVKDDKTLEVQLAQVDPIFHQRIATQIVPIVKVEQARDEMGDEVMEFWLPDNGVIVSGPFKPVEMDLDGGILAFEPNENFFGPAPKLKRIEIRTVEDPVTATALLQNGEMDATRPSRPPRWTRTWARTSPPA</sequence>
<dbReference type="SUPFAM" id="SSF53850">
    <property type="entry name" value="Periplasmic binding protein-like II"/>
    <property type="match status" value="1"/>
</dbReference>
<dbReference type="InterPro" id="IPR039424">
    <property type="entry name" value="SBP_5"/>
</dbReference>
<dbReference type="PANTHER" id="PTHR30290">
    <property type="entry name" value="PERIPLASMIC BINDING COMPONENT OF ABC TRANSPORTER"/>
    <property type="match status" value="1"/>
</dbReference>
<accession>A0A017HII6</accession>
<evidence type="ECO:0000259" key="6">
    <source>
        <dbReference type="Pfam" id="PF00496"/>
    </source>
</evidence>
<dbReference type="GO" id="GO:0015833">
    <property type="term" value="P:peptide transport"/>
    <property type="evidence" value="ECO:0007669"/>
    <property type="project" value="TreeGrafter"/>
</dbReference>
<dbReference type="Proteomes" id="UP000019666">
    <property type="component" value="Unassembled WGS sequence"/>
</dbReference>
<dbReference type="GO" id="GO:0030313">
    <property type="term" value="C:cell envelope"/>
    <property type="evidence" value="ECO:0007669"/>
    <property type="project" value="UniProtKB-SubCell"/>
</dbReference>
<dbReference type="EMBL" id="AOSK01000121">
    <property type="protein sequence ID" value="EYD74130.1"/>
    <property type="molecule type" value="Genomic_DNA"/>
</dbReference>
<dbReference type="Gene3D" id="3.40.190.10">
    <property type="entry name" value="Periplasmic binding protein-like II"/>
    <property type="match status" value="1"/>
</dbReference>
<evidence type="ECO:0000256" key="1">
    <source>
        <dbReference type="ARBA" id="ARBA00004418"/>
    </source>
</evidence>
<gene>
    <name evidence="7" type="ORF">Rumeso_04329</name>
</gene>
<evidence type="ECO:0000256" key="4">
    <source>
        <dbReference type="ARBA" id="ARBA00022729"/>
    </source>
</evidence>
<organism evidence="7 8">
    <name type="scientific">Rubellimicrobium mesophilum DSM 19309</name>
    <dbReference type="NCBI Taxonomy" id="442562"/>
    <lineage>
        <taxon>Bacteria</taxon>
        <taxon>Pseudomonadati</taxon>
        <taxon>Pseudomonadota</taxon>
        <taxon>Alphaproteobacteria</taxon>
        <taxon>Rhodobacterales</taxon>
        <taxon>Roseobacteraceae</taxon>
        <taxon>Rubellimicrobium</taxon>
    </lineage>
</organism>